<proteinExistence type="predicted"/>
<organism evidence="2 3">
    <name type="scientific">Quercus suber</name>
    <name type="common">Cork oak</name>
    <dbReference type="NCBI Taxonomy" id="58331"/>
    <lineage>
        <taxon>Eukaryota</taxon>
        <taxon>Viridiplantae</taxon>
        <taxon>Streptophyta</taxon>
        <taxon>Embryophyta</taxon>
        <taxon>Tracheophyta</taxon>
        <taxon>Spermatophyta</taxon>
        <taxon>Magnoliopsida</taxon>
        <taxon>eudicotyledons</taxon>
        <taxon>Gunneridae</taxon>
        <taxon>Pentapetalae</taxon>
        <taxon>rosids</taxon>
        <taxon>fabids</taxon>
        <taxon>Fagales</taxon>
        <taxon>Fagaceae</taxon>
        <taxon>Quercus</taxon>
    </lineage>
</organism>
<evidence type="ECO:0000313" key="2">
    <source>
        <dbReference type="EMBL" id="KAK7839798.1"/>
    </source>
</evidence>
<dbReference type="PANTHER" id="PTHR31197:SF29">
    <property type="entry name" value="C2H2-TYPE DOMAIN-CONTAINING PROTEIN"/>
    <property type="match status" value="1"/>
</dbReference>
<evidence type="ECO:0000313" key="3">
    <source>
        <dbReference type="Proteomes" id="UP000237347"/>
    </source>
</evidence>
<protein>
    <submittedName>
        <fullName evidence="2">Uncharacterized protein</fullName>
    </submittedName>
</protein>
<feature type="region of interest" description="Disordered" evidence="1">
    <location>
        <begin position="1"/>
        <end position="23"/>
    </location>
</feature>
<sequence>MPKVRRKSSLSADQPRASAYPEQCIPEEQLESGNDVKEWEEARCPICMEHPHNVLLMCSSHEKGCRPYMCNTSYRHSNCLDQFCKSFAPHASITLLQEIPLPSTDSQRGEDGWQHGQTMHCGSPLQPKLVCPLCRGEIHGYIIVEASS</sequence>
<dbReference type="Pfam" id="PF07800">
    <property type="entry name" value="DUF1644"/>
    <property type="match status" value="1"/>
</dbReference>
<name>A0AAW0KMA2_QUESU</name>
<comment type="caution">
    <text evidence="2">The sequence shown here is derived from an EMBL/GenBank/DDBJ whole genome shotgun (WGS) entry which is preliminary data.</text>
</comment>
<gene>
    <name evidence="2" type="ORF">CFP56_017467</name>
</gene>
<dbReference type="AlphaFoldDB" id="A0AAW0KMA2"/>
<evidence type="ECO:0000256" key="1">
    <source>
        <dbReference type="SAM" id="MobiDB-lite"/>
    </source>
</evidence>
<keyword evidence="3" id="KW-1185">Reference proteome</keyword>
<dbReference type="Proteomes" id="UP000237347">
    <property type="component" value="Unassembled WGS sequence"/>
</dbReference>
<dbReference type="InterPro" id="IPR012866">
    <property type="entry name" value="DUF1644"/>
</dbReference>
<dbReference type="PANTHER" id="PTHR31197">
    <property type="entry name" value="OS01G0612600 PROTEIN"/>
    <property type="match status" value="1"/>
</dbReference>
<accession>A0AAW0KMA2</accession>
<reference evidence="2 3" key="1">
    <citation type="journal article" date="2018" name="Sci. Data">
        <title>The draft genome sequence of cork oak.</title>
        <authorList>
            <person name="Ramos A.M."/>
            <person name="Usie A."/>
            <person name="Barbosa P."/>
            <person name="Barros P.M."/>
            <person name="Capote T."/>
            <person name="Chaves I."/>
            <person name="Simoes F."/>
            <person name="Abreu I."/>
            <person name="Carrasquinho I."/>
            <person name="Faro C."/>
            <person name="Guimaraes J.B."/>
            <person name="Mendonca D."/>
            <person name="Nobrega F."/>
            <person name="Rodrigues L."/>
            <person name="Saibo N.J.M."/>
            <person name="Varela M.C."/>
            <person name="Egas C."/>
            <person name="Matos J."/>
            <person name="Miguel C.M."/>
            <person name="Oliveira M.M."/>
            <person name="Ricardo C.P."/>
            <person name="Goncalves S."/>
        </authorList>
    </citation>
    <scope>NUCLEOTIDE SEQUENCE [LARGE SCALE GENOMIC DNA]</scope>
    <source>
        <strain evidence="3">cv. HL8</strain>
    </source>
</reference>
<dbReference type="EMBL" id="PKMF04000275">
    <property type="protein sequence ID" value="KAK7839798.1"/>
    <property type="molecule type" value="Genomic_DNA"/>
</dbReference>